<dbReference type="GO" id="GO:0061630">
    <property type="term" value="F:ubiquitin protein ligase activity"/>
    <property type="evidence" value="ECO:0007669"/>
    <property type="project" value="InterPro"/>
</dbReference>
<evidence type="ECO:0000313" key="10">
    <source>
        <dbReference type="Proteomes" id="UP000193719"/>
    </source>
</evidence>
<gene>
    <name evidence="9" type="ORF">BCR36DRAFT_411193</name>
</gene>
<dbReference type="Gene3D" id="3.30.40.10">
    <property type="entry name" value="Zinc/RING finger domain, C3HC4 (zinc finger)"/>
    <property type="match status" value="1"/>
</dbReference>
<sequence>MENPITLNNHPHNTDSPTSMDSLPDDLDNSVGMCSSLLFCKDPLEEINFNKNIKVSEKLLVDNSIPNSKPFNKDESYQNSILKSSNDNKNSYYSLFNSDIISSNLMSFQKKEEPLNQIYETLEINSLNEIENSNKSFLSPSGPKKINNAISNPSLYHSRVPINCNPLIKNSNILLQGSDLIMPAIDLPSPLIGNDFNSSLKHEMLNNELNNKYLPEDSLKTNFKNIYNTQQTNCNYIDINDINNEEKNRNDSLGSTIFTSSKLFNKNYNSINSSSPSKLLPCYNYDKKNDIDMDSSLQEKLYNSHSVSLFNEYNEDSKMNKSYGSNKILNMNTTSPLVSNNMMMNTLDKGDEKQSNNHLLSSQTSLFNQNNDINKNILSPEHFQLPYLNIEEDEEDEEYYIYKSSTGGFYRCKSKLNNKNNELSISYTQNRNGNLLYNSYKSPSQNFAEILNLSYKSMTQGNFTQIFKKDILVCSICLSYPKQFGLLTDCDHVFCLDCIKIWRRTDSVTRELTRKCPICQKISLHFIPSDIYCHSGPLKSHIIERFRSRCSRIPCRFYEKKGPNNIHSCPFGNECLFLHRNPDGSDEKFKNFVLSITKNNFINIGNPFIPSSNFEHHLSYDKNNKIPFHNINSFTPKNEKYTIANSFKENNSNFLNQNNSKNYCLSKNILYNNSNNTHITTLNTHIKNYCLVN</sequence>
<dbReference type="PROSITE" id="PS00518">
    <property type="entry name" value="ZF_RING_1"/>
    <property type="match status" value="1"/>
</dbReference>
<dbReference type="GO" id="GO:0008270">
    <property type="term" value="F:zinc ion binding"/>
    <property type="evidence" value="ECO:0007669"/>
    <property type="project" value="UniProtKB-KW"/>
</dbReference>
<dbReference type="PROSITE" id="PS50089">
    <property type="entry name" value="ZF_RING_2"/>
    <property type="match status" value="1"/>
</dbReference>
<dbReference type="STRING" id="1754191.A0A1Y1VEJ3"/>
<dbReference type="InterPro" id="IPR000571">
    <property type="entry name" value="Znf_CCCH"/>
</dbReference>
<dbReference type="CDD" id="cd16521">
    <property type="entry name" value="RING-HC_MKRN"/>
    <property type="match status" value="1"/>
</dbReference>
<evidence type="ECO:0000256" key="4">
    <source>
        <dbReference type="ARBA" id="ARBA00022833"/>
    </source>
</evidence>
<dbReference type="InterPro" id="IPR013083">
    <property type="entry name" value="Znf_RING/FYVE/PHD"/>
</dbReference>
<dbReference type="PANTHER" id="PTHR11224:SF10">
    <property type="entry name" value="IP09428P-RELATED"/>
    <property type="match status" value="1"/>
</dbReference>
<dbReference type="OrthoDB" id="250836at2759"/>
<dbReference type="PROSITE" id="PS50103">
    <property type="entry name" value="ZF_C3H1"/>
    <property type="match status" value="1"/>
</dbReference>
<dbReference type="PANTHER" id="PTHR11224">
    <property type="entry name" value="MAKORIN-RELATED"/>
    <property type="match status" value="1"/>
</dbReference>
<evidence type="ECO:0000256" key="5">
    <source>
        <dbReference type="PROSITE-ProRule" id="PRU00723"/>
    </source>
</evidence>
<keyword evidence="10" id="KW-1185">Reference proteome</keyword>
<evidence type="ECO:0000259" key="8">
    <source>
        <dbReference type="PROSITE" id="PS50103"/>
    </source>
</evidence>
<feature type="region of interest" description="Disordered" evidence="6">
    <location>
        <begin position="1"/>
        <end position="26"/>
    </location>
</feature>
<dbReference type="InterPro" id="IPR001841">
    <property type="entry name" value="Znf_RING"/>
</dbReference>
<dbReference type="SMART" id="SM00184">
    <property type="entry name" value="RING"/>
    <property type="match status" value="1"/>
</dbReference>
<dbReference type="Proteomes" id="UP000193719">
    <property type="component" value="Unassembled WGS sequence"/>
</dbReference>
<keyword evidence="3 5" id="KW-0863">Zinc-finger</keyword>
<accession>A0A1Y1VEJ3</accession>
<evidence type="ECO:0000256" key="6">
    <source>
        <dbReference type="SAM" id="MobiDB-lite"/>
    </source>
</evidence>
<keyword evidence="4 5" id="KW-0862">Zinc</keyword>
<dbReference type="SUPFAM" id="SSF57850">
    <property type="entry name" value="RING/U-box"/>
    <property type="match status" value="1"/>
</dbReference>
<comment type="caution">
    <text evidence="9">The sequence shown here is derived from an EMBL/GenBank/DDBJ whole genome shotgun (WGS) entry which is preliminary data.</text>
</comment>
<evidence type="ECO:0000256" key="3">
    <source>
        <dbReference type="ARBA" id="ARBA00022771"/>
    </source>
</evidence>
<protein>
    <submittedName>
        <fullName evidence="9">Uncharacterized protein</fullName>
    </submittedName>
</protein>
<evidence type="ECO:0000256" key="2">
    <source>
        <dbReference type="ARBA" id="ARBA00022723"/>
    </source>
</evidence>
<reference evidence="9 10" key="1">
    <citation type="submission" date="2016-08" db="EMBL/GenBank/DDBJ databases">
        <title>Genomes of anaerobic fungi encode conserved fungal cellulosomes for biomass hydrolysis.</title>
        <authorList>
            <consortium name="DOE Joint Genome Institute"/>
            <person name="Haitjema C.H."/>
            <person name="Gilmore S.P."/>
            <person name="Henske J.K."/>
            <person name="Solomon K.V."/>
            <person name="De Groot R."/>
            <person name="Kuo A."/>
            <person name="Mondo S.J."/>
            <person name="Salamov A.A."/>
            <person name="Labutti K."/>
            <person name="Zhao Z."/>
            <person name="Chiniquy J."/>
            <person name="Barry K."/>
            <person name="Brewer H.M."/>
            <person name="Purvine S.O."/>
            <person name="Wright A.T."/>
            <person name="Boxma B."/>
            <person name="Van Alen T."/>
            <person name="Hackstein J.H."/>
            <person name="Baker S.E."/>
            <person name="Grigoriev I.V."/>
            <person name="O'Malley M.A."/>
        </authorList>
    </citation>
    <scope>NUCLEOTIDE SEQUENCE [LARGE SCALE GENOMIC DNA]</scope>
    <source>
        <strain evidence="10">finn</strain>
    </source>
</reference>
<dbReference type="InterPro" id="IPR018957">
    <property type="entry name" value="Znf_C3HC4_RING-type"/>
</dbReference>
<keyword evidence="2 5" id="KW-0479">Metal-binding</keyword>
<evidence type="ECO:0000256" key="1">
    <source>
        <dbReference type="ARBA" id="ARBA00022679"/>
    </source>
</evidence>
<feature type="zinc finger region" description="C3H1-type" evidence="5">
    <location>
        <begin position="549"/>
        <end position="582"/>
    </location>
</feature>
<dbReference type="AlphaFoldDB" id="A0A1Y1VEJ3"/>
<proteinExistence type="predicted"/>
<dbReference type="InterPro" id="IPR017907">
    <property type="entry name" value="Znf_RING_CS"/>
</dbReference>
<organism evidence="9 10">
    <name type="scientific">Piromyces finnis</name>
    <dbReference type="NCBI Taxonomy" id="1754191"/>
    <lineage>
        <taxon>Eukaryota</taxon>
        <taxon>Fungi</taxon>
        <taxon>Fungi incertae sedis</taxon>
        <taxon>Chytridiomycota</taxon>
        <taxon>Chytridiomycota incertae sedis</taxon>
        <taxon>Neocallimastigomycetes</taxon>
        <taxon>Neocallimastigales</taxon>
        <taxon>Neocallimastigaceae</taxon>
        <taxon>Piromyces</taxon>
    </lineage>
</organism>
<dbReference type="GO" id="GO:0000209">
    <property type="term" value="P:protein polyubiquitination"/>
    <property type="evidence" value="ECO:0007669"/>
    <property type="project" value="InterPro"/>
</dbReference>
<feature type="compositionally biased region" description="Polar residues" evidence="6">
    <location>
        <begin position="1"/>
        <end position="21"/>
    </location>
</feature>
<dbReference type="EMBL" id="MCFH01000013">
    <property type="protein sequence ID" value="ORX53417.1"/>
    <property type="molecule type" value="Genomic_DNA"/>
</dbReference>
<feature type="domain" description="C3H1-type" evidence="8">
    <location>
        <begin position="549"/>
        <end position="582"/>
    </location>
</feature>
<name>A0A1Y1VEJ3_9FUNG</name>
<evidence type="ECO:0000313" key="9">
    <source>
        <dbReference type="EMBL" id="ORX53417.1"/>
    </source>
</evidence>
<dbReference type="Pfam" id="PF00097">
    <property type="entry name" value="zf-C3HC4"/>
    <property type="match status" value="1"/>
</dbReference>
<feature type="domain" description="RING-type" evidence="7">
    <location>
        <begin position="474"/>
        <end position="520"/>
    </location>
</feature>
<keyword evidence="1" id="KW-0808">Transferase</keyword>
<dbReference type="InterPro" id="IPR045072">
    <property type="entry name" value="MKRN-like"/>
</dbReference>
<evidence type="ECO:0000259" key="7">
    <source>
        <dbReference type="PROSITE" id="PS50089"/>
    </source>
</evidence>
<reference evidence="9 10" key="2">
    <citation type="submission" date="2016-08" db="EMBL/GenBank/DDBJ databases">
        <title>Pervasive Adenine N6-methylation of Active Genes in Fungi.</title>
        <authorList>
            <consortium name="DOE Joint Genome Institute"/>
            <person name="Mondo S.J."/>
            <person name="Dannebaum R.O."/>
            <person name="Kuo R.C."/>
            <person name="Labutti K."/>
            <person name="Haridas S."/>
            <person name="Kuo A."/>
            <person name="Salamov A."/>
            <person name="Ahrendt S.R."/>
            <person name="Lipzen A."/>
            <person name="Sullivan W."/>
            <person name="Andreopoulos W.B."/>
            <person name="Clum A."/>
            <person name="Lindquist E."/>
            <person name="Daum C."/>
            <person name="Ramamoorthy G.K."/>
            <person name="Gryganskyi A."/>
            <person name="Culley D."/>
            <person name="Magnuson J.K."/>
            <person name="James T.Y."/>
            <person name="O'Malley M.A."/>
            <person name="Stajich J.E."/>
            <person name="Spatafora J.W."/>
            <person name="Visel A."/>
            <person name="Grigoriev I.V."/>
        </authorList>
    </citation>
    <scope>NUCLEOTIDE SEQUENCE [LARGE SCALE GENOMIC DNA]</scope>
    <source>
        <strain evidence="10">finn</strain>
    </source>
</reference>